<evidence type="ECO:0000313" key="2">
    <source>
        <dbReference type="EMBL" id="ODQ80364.1"/>
    </source>
</evidence>
<dbReference type="GeneID" id="30146596"/>
<sequence length="341" mass="37609">MNAAHTRKSSRLRTLSSRAKESDLKAALAGAIVQPVATVPTIKEQPQRKKRRLAAPKPLSSAVPSSPVASQASDSSAHSSEAEGDHLLSDAYGEENDDTDLSDYEDILPAFKAVRADNYDPVERLLNMAYHQEDILSFSEEDPVLSFADDMTNGAEAVCATQFRSFAEPAANESLSIEEHFLNSTFSILDHSNNNTSTFLPPSQSFSHTQFDMLAQPLVASSFDDASTSFEEYVSYEYMTSDSEVEETTSPVATKSLSFLDAKRRPLEYRHHEKLNLALPETVDGPGRPHYKLMTTPLTSQAQHRQNIKNLYKVMNKRSVISGKAYSEMVGTGVGMSELFL</sequence>
<proteinExistence type="predicted"/>
<dbReference type="RefSeq" id="XP_018985692.1">
    <property type="nucleotide sequence ID" value="XM_019128743.1"/>
</dbReference>
<dbReference type="OrthoDB" id="3980909at2759"/>
<dbReference type="Proteomes" id="UP000094336">
    <property type="component" value="Unassembled WGS sequence"/>
</dbReference>
<feature type="region of interest" description="Disordered" evidence="1">
    <location>
        <begin position="35"/>
        <end position="84"/>
    </location>
</feature>
<dbReference type="AlphaFoldDB" id="A0A1E3QS87"/>
<evidence type="ECO:0000256" key="1">
    <source>
        <dbReference type="SAM" id="MobiDB-lite"/>
    </source>
</evidence>
<evidence type="ECO:0000313" key="3">
    <source>
        <dbReference type="Proteomes" id="UP000094336"/>
    </source>
</evidence>
<accession>A0A1E3QS87</accession>
<protein>
    <submittedName>
        <fullName evidence="2">Uncharacterized protein</fullName>
    </submittedName>
</protein>
<feature type="compositionally biased region" description="Basic residues" evidence="1">
    <location>
        <begin position="1"/>
        <end position="11"/>
    </location>
</feature>
<organism evidence="2 3">
    <name type="scientific">Babjeviella inositovora NRRL Y-12698</name>
    <dbReference type="NCBI Taxonomy" id="984486"/>
    <lineage>
        <taxon>Eukaryota</taxon>
        <taxon>Fungi</taxon>
        <taxon>Dikarya</taxon>
        <taxon>Ascomycota</taxon>
        <taxon>Saccharomycotina</taxon>
        <taxon>Pichiomycetes</taxon>
        <taxon>Serinales incertae sedis</taxon>
        <taxon>Babjeviella</taxon>
    </lineage>
</organism>
<feature type="region of interest" description="Disordered" evidence="1">
    <location>
        <begin position="1"/>
        <end position="20"/>
    </location>
</feature>
<gene>
    <name evidence="2" type="ORF">BABINDRAFT_161317</name>
</gene>
<reference evidence="3" key="1">
    <citation type="submission" date="2016-05" db="EMBL/GenBank/DDBJ databases">
        <title>Comparative genomics of biotechnologically important yeasts.</title>
        <authorList>
            <consortium name="DOE Joint Genome Institute"/>
            <person name="Riley R."/>
            <person name="Haridas S."/>
            <person name="Wolfe K.H."/>
            <person name="Lopes M.R."/>
            <person name="Hittinger C.T."/>
            <person name="Goker M."/>
            <person name="Salamov A."/>
            <person name="Wisecaver J."/>
            <person name="Long T.M."/>
            <person name="Aerts A.L."/>
            <person name="Barry K."/>
            <person name="Choi C."/>
            <person name="Clum A."/>
            <person name="Coughlan A.Y."/>
            <person name="Deshpande S."/>
            <person name="Douglass A.P."/>
            <person name="Hanson S.J."/>
            <person name="Klenk H.-P."/>
            <person name="Labutti K."/>
            <person name="Lapidus A."/>
            <person name="Lindquist E."/>
            <person name="Lipzen A."/>
            <person name="Meier-Kolthoff J.P."/>
            <person name="Ohm R.A."/>
            <person name="Otillar R.P."/>
            <person name="Pangilinan J."/>
            <person name="Peng Y."/>
            <person name="Rokas A."/>
            <person name="Rosa C.A."/>
            <person name="Scheuner C."/>
            <person name="Sibirny A.A."/>
            <person name="Slot J.C."/>
            <person name="Stielow J.B."/>
            <person name="Sun H."/>
            <person name="Kurtzman C.P."/>
            <person name="Blackwell M."/>
            <person name="Grigoriev I.V."/>
            <person name="Jeffries T.W."/>
        </authorList>
    </citation>
    <scope>NUCLEOTIDE SEQUENCE [LARGE SCALE GENOMIC DNA]</scope>
    <source>
        <strain evidence="3">NRRL Y-12698</strain>
    </source>
</reference>
<feature type="compositionally biased region" description="Low complexity" evidence="1">
    <location>
        <begin position="55"/>
        <end position="79"/>
    </location>
</feature>
<name>A0A1E3QS87_9ASCO</name>
<keyword evidence="3" id="KW-1185">Reference proteome</keyword>
<dbReference type="EMBL" id="KV454430">
    <property type="protein sequence ID" value="ODQ80364.1"/>
    <property type="molecule type" value="Genomic_DNA"/>
</dbReference>